<reference evidence="2 3" key="1">
    <citation type="submission" date="2018-09" db="EMBL/GenBank/DDBJ databases">
        <title>Nesterenkonia natronophila sp. nov., an alkaliphilic actinobacteriume isolated from a soda lake, and emended description of the genus Nesterenkonia.</title>
        <authorList>
            <person name="Menes R.J."/>
            <person name="Iriarte A."/>
        </authorList>
    </citation>
    <scope>NUCLEOTIDE SEQUENCE [LARGE SCALE GENOMIC DNA]</scope>
    <source>
        <strain evidence="2 3">M8</strain>
    </source>
</reference>
<evidence type="ECO:0008006" key="4">
    <source>
        <dbReference type="Google" id="ProtNLM"/>
    </source>
</evidence>
<dbReference type="InterPro" id="IPR046342">
    <property type="entry name" value="CBS_dom_sf"/>
</dbReference>
<evidence type="ECO:0000256" key="1">
    <source>
        <dbReference type="SAM" id="MobiDB-lite"/>
    </source>
</evidence>
<accession>A0A3A4F3M4</accession>
<sequence length="176" mass="18782">MSTTQAGSPQPPLPPDRATDAQGQRTPSANSTVRDALVPLNGHVLASEGVETALQRMRTAGVEYLVITDPEDGPLSLITREDTEQLQSKHPDLWSAMRCGNVVVAPSRFLQADEGLGAAAEVLKSEGVRPLLVVDGEDIVGALEPTAVFQWCAEHRPAVLDELAQLARDSEPNGQQ</sequence>
<evidence type="ECO:0000313" key="3">
    <source>
        <dbReference type="Proteomes" id="UP000266615"/>
    </source>
</evidence>
<gene>
    <name evidence="2" type="ORF">D3250_03865</name>
</gene>
<feature type="region of interest" description="Disordered" evidence="1">
    <location>
        <begin position="1"/>
        <end position="33"/>
    </location>
</feature>
<dbReference type="EMBL" id="QYZP01000001">
    <property type="protein sequence ID" value="RJN32952.1"/>
    <property type="molecule type" value="Genomic_DNA"/>
</dbReference>
<dbReference type="RefSeq" id="WP_119901996.1">
    <property type="nucleotide sequence ID" value="NZ_QYZP01000001.1"/>
</dbReference>
<dbReference type="SUPFAM" id="SSF54631">
    <property type="entry name" value="CBS-domain pair"/>
    <property type="match status" value="1"/>
</dbReference>
<keyword evidence="3" id="KW-1185">Reference proteome</keyword>
<evidence type="ECO:0000313" key="2">
    <source>
        <dbReference type="EMBL" id="RJN32952.1"/>
    </source>
</evidence>
<feature type="compositionally biased region" description="Polar residues" evidence="1">
    <location>
        <begin position="21"/>
        <end position="33"/>
    </location>
</feature>
<organism evidence="2 3">
    <name type="scientific">Nesterenkonia natronophila</name>
    <dbReference type="NCBI Taxonomy" id="2174932"/>
    <lineage>
        <taxon>Bacteria</taxon>
        <taxon>Bacillati</taxon>
        <taxon>Actinomycetota</taxon>
        <taxon>Actinomycetes</taxon>
        <taxon>Micrococcales</taxon>
        <taxon>Micrococcaceae</taxon>
        <taxon>Nesterenkonia</taxon>
    </lineage>
</organism>
<dbReference type="Proteomes" id="UP000266615">
    <property type="component" value="Unassembled WGS sequence"/>
</dbReference>
<dbReference type="AlphaFoldDB" id="A0A3A4F3M4"/>
<dbReference type="Gene3D" id="3.10.580.10">
    <property type="entry name" value="CBS-domain"/>
    <property type="match status" value="1"/>
</dbReference>
<name>A0A3A4F3M4_9MICC</name>
<protein>
    <recommendedName>
        <fullName evidence="4">CBS domain-containing protein</fullName>
    </recommendedName>
</protein>
<proteinExistence type="predicted"/>
<comment type="caution">
    <text evidence="2">The sequence shown here is derived from an EMBL/GenBank/DDBJ whole genome shotgun (WGS) entry which is preliminary data.</text>
</comment>
<dbReference type="OrthoDB" id="4965190at2"/>